<feature type="transmembrane region" description="Helical" evidence="1">
    <location>
        <begin position="42"/>
        <end position="61"/>
    </location>
</feature>
<evidence type="ECO:0000256" key="2">
    <source>
        <dbReference type="SAM" id="SignalP"/>
    </source>
</evidence>
<gene>
    <name evidence="3" type="ORF">J2S03_002503</name>
</gene>
<feature type="signal peptide" evidence="2">
    <location>
        <begin position="1"/>
        <end position="23"/>
    </location>
</feature>
<dbReference type="Proteomes" id="UP001232973">
    <property type="component" value="Unassembled WGS sequence"/>
</dbReference>
<dbReference type="RefSeq" id="WP_274456606.1">
    <property type="nucleotide sequence ID" value="NZ_CP067097.1"/>
</dbReference>
<dbReference type="EMBL" id="JAUSTP010000021">
    <property type="protein sequence ID" value="MDQ0190636.1"/>
    <property type="molecule type" value="Genomic_DNA"/>
</dbReference>
<name>A0ABT9XLP4_9BACL</name>
<keyword evidence="1" id="KW-0472">Membrane</keyword>
<protein>
    <recommendedName>
        <fullName evidence="5">Maff2 family protein</fullName>
    </recommendedName>
</protein>
<sequence length="106" mass="11568">MTRIMRSIIGALAVMTWPFTAFASSQPQFVSGIYNMLNSIDTWLLFLTPVSGGVMIAYHQLSKMFAGGDFSQTEQHNRATKKVLVAVVIVELAMAGVKWLISTLGG</sequence>
<feature type="transmembrane region" description="Helical" evidence="1">
    <location>
        <begin position="82"/>
        <end position="101"/>
    </location>
</feature>
<feature type="chain" id="PRO_5047493283" description="Maff2 family protein" evidence="2">
    <location>
        <begin position="24"/>
        <end position="106"/>
    </location>
</feature>
<evidence type="ECO:0000313" key="4">
    <source>
        <dbReference type="Proteomes" id="UP001232973"/>
    </source>
</evidence>
<evidence type="ECO:0000256" key="1">
    <source>
        <dbReference type="SAM" id="Phobius"/>
    </source>
</evidence>
<proteinExistence type="predicted"/>
<keyword evidence="1" id="KW-1133">Transmembrane helix</keyword>
<keyword evidence="2" id="KW-0732">Signal</keyword>
<accession>A0ABT9XLP4</accession>
<comment type="caution">
    <text evidence="3">The sequence shown here is derived from an EMBL/GenBank/DDBJ whole genome shotgun (WGS) entry which is preliminary data.</text>
</comment>
<organism evidence="3 4">
    <name type="scientific">Alicyclobacillus cycloheptanicus</name>
    <dbReference type="NCBI Taxonomy" id="1457"/>
    <lineage>
        <taxon>Bacteria</taxon>
        <taxon>Bacillati</taxon>
        <taxon>Bacillota</taxon>
        <taxon>Bacilli</taxon>
        <taxon>Bacillales</taxon>
        <taxon>Alicyclobacillaceae</taxon>
        <taxon>Alicyclobacillus</taxon>
    </lineage>
</organism>
<evidence type="ECO:0008006" key="5">
    <source>
        <dbReference type="Google" id="ProtNLM"/>
    </source>
</evidence>
<keyword evidence="4" id="KW-1185">Reference proteome</keyword>
<keyword evidence="1" id="KW-0812">Transmembrane</keyword>
<reference evidence="3 4" key="1">
    <citation type="submission" date="2023-07" db="EMBL/GenBank/DDBJ databases">
        <title>Genomic Encyclopedia of Type Strains, Phase IV (KMG-IV): sequencing the most valuable type-strain genomes for metagenomic binning, comparative biology and taxonomic classification.</title>
        <authorList>
            <person name="Goeker M."/>
        </authorList>
    </citation>
    <scope>NUCLEOTIDE SEQUENCE [LARGE SCALE GENOMIC DNA]</scope>
    <source>
        <strain evidence="3 4">DSM 4006</strain>
    </source>
</reference>
<evidence type="ECO:0000313" key="3">
    <source>
        <dbReference type="EMBL" id="MDQ0190636.1"/>
    </source>
</evidence>